<accession>A0A9Q9CI29</accession>
<evidence type="ECO:0000313" key="2">
    <source>
        <dbReference type="EMBL" id="UUF08943.1"/>
    </source>
</evidence>
<dbReference type="InterPro" id="IPR018966">
    <property type="entry name" value="VTC_domain"/>
</dbReference>
<dbReference type="RefSeq" id="WP_212725045.1">
    <property type="nucleotide sequence ID" value="NZ_CP071250.1"/>
</dbReference>
<dbReference type="GO" id="GO:0006799">
    <property type="term" value="P:polyphosphate biosynthetic process"/>
    <property type="evidence" value="ECO:0007669"/>
    <property type="project" value="UniProtKB-ARBA"/>
</dbReference>
<dbReference type="Gene3D" id="3.20.100.30">
    <property type="entry name" value="VTC, catalytic tunnel domain"/>
    <property type="match status" value="1"/>
</dbReference>
<feature type="domain" description="VTC" evidence="1">
    <location>
        <begin position="7"/>
        <end position="230"/>
    </location>
</feature>
<proteinExistence type="predicted"/>
<dbReference type="AlphaFoldDB" id="A0A9Q9CI29"/>
<protein>
    <submittedName>
        <fullName evidence="2">Polyphosphate polymerase domain-containing protein</fullName>
    </submittedName>
</protein>
<dbReference type="Proteomes" id="UP001058072">
    <property type="component" value="Chromosome"/>
</dbReference>
<name>A0A9Q9CI29_9FIRM</name>
<dbReference type="EMBL" id="CP071250">
    <property type="protein sequence ID" value="UUF08943.1"/>
    <property type="molecule type" value="Genomic_DNA"/>
</dbReference>
<evidence type="ECO:0000313" key="3">
    <source>
        <dbReference type="Proteomes" id="UP001058072"/>
    </source>
</evidence>
<dbReference type="CDD" id="cd07750">
    <property type="entry name" value="PolyPPase_VTC_like"/>
    <property type="match status" value="1"/>
</dbReference>
<dbReference type="Pfam" id="PF09359">
    <property type="entry name" value="VTC"/>
    <property type="match status" value="1"/>
</dbReference>
<evidence type="ECO:0000259" key="1">
    <source>
        <dbReference type="Pfam" id="PF09359"/>
    </source>
</evidence>
<dbReference type="InterPro" id="IPR042267">
    <property type="entry name" value="VTC_sf"/>
</dbReference>
<organism evidence="2 3">
    <name type="scientific">Turicibacter bilis</name>
    <dbReference type="NCBI Taxonomy" id="2735723"/>
    <lineage>
        <taxon>Bacteria</taxon>
        <taxon>Bacillati</taxon>
        <taxon>Bacillota</taxon>
        <taxon>Erysipelotrichia</taxon>
        <taxon>Erysipelotrichales</taxon>
        <taxon>Turicibacteraceae</taxon>
        <taxon>Turicibacter</taxon>
    </lineage>
</organism>
<gene>
    <name evidence="2" type="ORF">J0J70_02740</name>
</gene>
<reference evidence="2" key="1">
    <citation type="submission" date="2021-03" db="EMBL/GenBank/DDBJ databases">
        <title>Comparative Genomics and Metabolomics in the genus Turicibacter.</title>
        <authorList>
            <person name="Maki J."/>
            <person name="Looft T."/>
        </authorList>
    </citation>
    <scope>NUCLEOTIDE SEQUENCE</scope>
    <source>
        <strain evidence="2">ISU324</strain>
    </source>
</reference>
<sequence>MAIKSFKRYEKKFLLTNQQYDALIPKLLDYMEPDHHCLDGKNYSIYNIYYDTIHSDVIRHSISKPYYKEKLRLRSYKIPKKPTDKVFLELKKKINGIVNKRRVILTLEEARDFVEQGIRPETCDYMSEQVINEIAYYLSHESVKPSVYIGYTRKAFFAKDDPEFRLTFDSKILTRRENLTLEGGYYGDYILEENQYLMEVKILGAIPVWFTKILSELEIYNTHFSKYGQEFMKYCAQDKDEIEEKWRDIAC</sequence>